<dbReference type="Pfam" id="PF01284">
    <property type="entry name" value="MARVEL"/>
    <property type="match status" value="2"/>
</dbReference>
<feature type="domain" description="MARVEL" evidence="8">
    <location>
        <begin position="185"/>
        <end position="312"/>
    </location>
</feature>
<evidence type="ECO:0000256" key="3">
    <source>
        <dbReference type="ARBA" id="ARBA00022989"/>
    </source>
</evidence>
<evidence type="ECO:0000256" key="7">
    <source>
        <dbReference type="SAM" id="SignalP"/>
    </source>
</evidence>
<proteinExistence type="predicted"/>
<dbReference type="GO" id="GO:0016020">
    <property type="term" value="C:membrane"/>
    <property type="evidence" value="ECO:0007669"/>
    <property type="project" value="UniProtKB-SubCell"/>
</dbReference>
<sequence>MVTLLIAFLCVHCSSKLTDHDAFRYFEVVTLWFLFAILFFFLLYMFRLQARLPCIYWALTEFFHYVLGTILVFIASIIVAVKNHNISSYVAGSVFGFITTFLLVISLLTSNKVVCGSQQTSISVRHGSSARAVSELEREREKQRERQKARRFPAAMANPDAVYNSTTTTESQPNLRRWFMVPSTDLDFMRFCVKVVEVLLSFVAFVLEEVLSSCGSCSALYFFEFVSCTAFLFTLLLLILLSTPLHQKVGISCWPKLDFGYSLVISVFLIIASITFAAGNNGSEVESATVAFGFLASFAFLADVIIFYKTKGFPFLRPVNQPPPEAEKLNANGTNGANAPN</sequence>
<feature type="signal peptide" evidence="7">
    <location>
        <begin position="1"/>
        <end position="15"/>
    </location>
</feature>
<evidence type="ECO:0000256" key="2">
    <source>
        <dbReference type="ARBA" id="ARBA00022692"/>
    </source>
</evidence>
<dbReference type="InterPro" id="IPR008253">
    <property type="entry name" value="Marvel"/>
</dbReference>
<feature type="transmembrane region" description="Helical" evidence="6">
    <location>
        <begin position="188"/>
        <end position="207"/>
    </location>
</feature>
<dbReference type="EMBL" id="JAHKSW010000023">
    <property type="protein sequence ID" value="KAG7318051.1"/>
    <property type="molecule type" value="Genomic_DNA"/>
</dbReference>
<feature type="transmembrane region" description="Helical" evidence="6">
    <location>
        <begin position="261"/>
        <end position="278"/>
    </location>
</feature>
<comment type="caution">
    <text evidence="9">The sequence shown here is derived from an EMBL/GenBank/DDBJ whole genome shotgun (WGS) entry which is preliminary data.</text>
</comment>
<keyword evidence="10" id="KW-1185">Reference proteome</keyword>
<evidence type="ECO:0000259" key="8">
    <source>
        <dbReference type="PROSITE" id="PS51225"/>
    </source>
</evidence>
<dbReference type="InterPro" id="IPR050578">
    <property type="entry name" value="MARVEL-CKLF_proteins"/>
</dbReference>
<dbReference type="PROSITE" id="PS51225">
    <property type="entry name" value="MARVEL"/>
    <property type="match status" value="2"/>
</dbReference>
<organism evidence="9 10">
    <name type="scientific">Hemibagrus wyckioides</name>
    <dbReference type="NCBI Taxonomy" id="337641"/>
    <lineage>
        <taxon>Eukaryota</taxon>
        <taxon>Metazoa</taxon>
        <taxon>Chordata</taxon>
        <taxon>Craniata</taxon>
        <taxon>Vertebrata</taxon>
        <taxon>Euteleostomi</taxon>
        <taxon>Actinopterygii</taxon>
        <taxon>Neopterygii</taxon>
        <taxon>Teleostei</taxon>
        <taxon>Ostariophysi</taxon>
        <taxon>Siluriformes</taxon>
        <taxon>Bagridae</taxon>
        <taxon>Hemibagrus</taxon>
    </lineage>
</organism>
<evidence type="ECO:0000256" key="4">
    <source>
        <dbReference type="ARBA" id="ARBA00023136"/>
    </source>
</evidence>
<feature type="transmembrane region" description="Helical" evidence="6">
    <location>
        <begin position="56"/>
        <end position="80"/>
    </location>
</feature>
<feature type="transmembrane region" description="Helical" evidence="6">
    <location>
        <begin position="290"/>
        <end position="308"/>
    </location>
</feature>
<keyword evidence="3 6" id="KW-1133">Transmembrane helix</keyword>
<dbReference type="PANTHER" id="PTHR22776:SF25">
    <property type="entry name" value="CKLF-LIKE MARVEL TRANSMEMBRANE DOMAIN-CONTAINING PROTEIN 6"/>
    <property type="match status" value="1"/>
</dbReference>
<comment type="subcellular location">
    <subcellularLocation>
        <location evidence="1">Membrane</location>
        <topology evidence="1">Multi-pass membrane protein</topology>
    </subcellularLocation>
</comment>
<feature type="transmembrane region" description="Helical" evidence="6">
    <location>
        <begin position="23"/>
        <end position="44"/>
    </location>
</feature>
<dbReference type="PANTHER" id="PTHR22776">
    <property type="entry name" value="MARVEL-CONTAINING POTENTIAL LIPID RAFT-ASSOCIATED PROTEIN"/>
    <property type="match status" value="1"/>
</dbReference>
<feature type="chain" id="PRO_5038767241" description="MARVEL domain-containing protein" evidence="7">
    <location>
        <begin position="16"/>
        <end position="341"/>
    </location>
</feature>
<keyword evidence="2 5" id="KW-0812">Transmembrane</keyword>
<keyword evidence="7" id="KW-0732">Signal</keyword>
<evidence type="ECO:0000313" key="10">
    <source>
        <dbReference type="Proteomes" id="UP000824219"/>
    </source>
</evidence>
<dbReference type="AlphaFoldDB" id="A0A9D3SB46"/>
<name>A0A9D3SB46_9TELE</name>
<keyword evidence="4 5" id="KW-0472">Membrane</keyword>
<feature type="transmembrane region" description="Helical" evidence="6">
    <location>
        <begin position="219"/>
        <end position="241"/>
    </location>
</feature>
<dbReference type="OrthoDB" id="10028364at2759"/>
<evidence type="ECO:0000256" key="6">
    <source>
        <dbReference type="SAM" id="Phobius"/>
    </source>
</evidence>
<feature type="transmembrane region" description="Helical" evidence="6">
    <location>
        <begin position="86"/>
        <end position="108"/>
    </location>
</feature>
<feature type="domain" description="MARVEL" evidence="8">
    <location>
        <begin position="1"/>
        <end position="115"/>
    </location>
</feature>
<accession>A0A9D3SB46</accession>
<evidence type="ECO:0000256" key="5">
    <source>
        <dbReference type="PROSITE-ProRule" id="PRU00581"/>
    </source>
</evidence>
<dbReference type="Proteomes" id="UP000824219">
    <property type="component" value="Linkage Group LG23"/>
</dbReference>
<evidence type="ECO:0000256" key="1">
    <source>
        <dbReference type="ARBA" id="ARBA00004141"/>
    </source>
</evidence>
<protein>
    <recommendedName>
        <fullName evidence="8">MARVEL domain-containing protein</fullName>
    </recommendedName>
</protein>
<gene>
    <name evidence="9" type="ORF">KOW79_019086</name>
</gene>
<reference evidence="9 10" key="1">
    <citation type="submission" date="2021-06" db="EMBL/GenBank/DDBJ databases">
        <title>Chromosome-level genome assembly of the red-tail catfish (Hemibagrus wyckioides).</title>
        <authorList>
            <person name="Shao F."/>
        </authorList>
    </citation>
    <scope>NUCLEOTIDE SEQUENCE [LARGE SCALE GENOMIC DNA]</scope>
    <source>
        <strain evidence="9">EC202008001</strain>
        <tissue evidence="9">Blood</tissue>
    </source>
</reference>
<evidence type="ECO:0000313" key="9">
    <source>
        <dbReference type="EMBL" id="KAG7318051.1"/>
    </source>
</evidence>